<evidence type="ECO:0000256" key="1">
    <source>
        <dbReference type="ARBA" id="ARBA00023015"/>
    </source>
</evidence>
<proteinExistence type="predicted"/>
<dbReference type="SMART" id="SM00342">
    <property type="entry name" value="HTH_ARAC"/>
    <property type="match status" value="1"/>
</dbReference>
<dbReference type="AlphaFoldDB" id="A0A7W3SSL6"/>
<keyword evidence="3" id="KW-0804">Transcription</keyword>
<keyword evidence="1" id="KW-0805">Transcription regulation</keyword>
<dbReference type="Pfam" id="PF12833">
    <property type="entry name" value="HTH_18"/>
    <property type="match status" value="1"/>
</dbReference>
<dbReference type="SUPFAM" id="SSF51215">
    <property type="entry name" value="Regulatory protein AraC"/>
    <property type="match status" value="1"/>
</dbReference>
<evidence type="ECO:0000313" key="5">
    <source>
        <dbReference type="EMBL" id="MBA9085516.1"/>
    </source>
</evidence>
<dbReference type="PROSITE" id="PS01124">
    <property type="entry name" value="HTH_ARAC_FAMILY_2"/>
    <property type="match status" value="1"/>
</dbReference>
<keyword evidence="2 5" id="KW-0238">DNA-binding</keyword>
<dbReference type="PANTHER" id="PTHR43280:SF28">
    <property type="entry name" value="HTH-TYPE TRANSCRIPTIONAL ACTIVATOR RHAS"/>
    <property type="match status" value="1"/>
</dbReference>
<dbReference type="InterPro" id="IPR009057">
    <property type="entry name" value="Homeodomain-like_sf"/>
</dbReference>
<protein>
    <submittedName>
        <fullName evidence="5">AraC-like DNA-binding protein</fullName>
    </submittedName>
</protein>
<dbReference type="RefSeq" id="WP_182535365.1">
    <property type="nucleotide sequence ID" value="NZ_JACJIP010000010.1"/>
</dbReference>
<evidence type="ECO:0000256" key="3">
    <source>
        <dbReference type="ARBA" id="ARBA00023163"/>
    </source>
</evidence>
<dbReference type="EMBL" id="JACJIP010000010">
    <property type="protein sequence ID" value="MBA9085516.1"/>
    <property type="molecule type" value="Genomic_DNA"/>
</dbReference>
<dbReference type="PANTHER" id="PTHR43280">
    <property type="entry name" value="ARAC-FAMILY TRANSCRIPTIONAL REGULATOR"/>
    <property type="match status" value="1"/>
</dbReference>
<dbReference type="Gene3D" id="1.10.10.60">
    <property type="entry name" value="Homeodomain-like"/>
    <property type="match status" value="2"/>
</dbReference>
<evidence type="ECO:0000259" key="4">
    <source>
        <dbReference type="PROSITE" id="PS01124"/>
    </source>
</evidence>
<dbReference type="GO" id="GO:0043565">
    <property type="term" value="F:sequence-specific DNA binding"/>
    <property type="evidence" value="ECO:0007669"/>
    <property type="project" value="InterPro"/>
</dbReference>
<evidence type="ECO:0000256" key="2">
    <source>
        <dbReference type="ARBA" id="ARBA00023125"/>
    </source>
</evidence>
<name>A0A7W3SSL6_9BACL</name>
<reference evidence="5 6" key="1">
    <citation type="submission" date="2020-08" db="EMBL/GenBank/DDBJ databases">
        <title>Genomic Encyclopedia of Type Strains, Phase III (KMG-III): the genomes of soil and plant-associated and newly described type strains.</title>
        <authorList>
            <person name="Whitman W."/>
        </authorList>
    </citation>
    <scope>NUCLEOTIDE SEQUENCE [LARGE SCALE GENOMIC DNA]</scope>
    <source>
        <strain evidence="5 6">CECT 8693</strain>
    </source>
</reference>
<dbReference type="InterPro" id="IPR037923">
    <property type="entry name" value="HTH-like"/>
</dbReference>
<accession>A0A7W3SSL6</accession>
<organism evidence="5 6">
    <name type="scientific">Fontibacillus solani</name>
    <dbReference type="NCBI Taxonomy" id="1572857"/>
    <lineage>
        <taxon>Bacteria</taxon>
        <taxon>Bacillati</taxon>
        <taxon>Bacillota</taxon>
        <taxon>Bacilli</taxon>
        <taxon>Bacillales</taxon>
        <taxon>Paenibacillaceae</taxon>
        <taxon>Fontibacillus</taxon>
    </lineage>
</organism>
<dbReference type="SUPFAM" id="SSF46689">
    <property type="entry name" value="Homeodomain-like"/>
    <property type="match status" value="1"/>
</dbReference>
<keyword evidence="6" id="KW-1185">Reference proteome</keyword>
<dbReference type="Proteomes" id="UP000567067">
    <property type="component" value="Unassembled WGS sequence"/>
</dbReference>
<dbReference type="InterPro" id="IPR018060">
    <property type="entry name" value="HTH_AraC"/>
</dbReference>
<sequence>MENSILHFITPPIPYFLDCGSAAYVVGDRHINRDRLGVFDLIVVTKGALAIGEKTDLTDHQWELQEREALILRPDAYHYGVTPCIRETEIIWVHFQTFGSWRECKDMKECLECQTELIENHRKNAFLHHCEACSIFIPKHTKLSEMELDILRELSMLDQEPQSIRNWKRQATFQLFIQHLDRDQSTTSDGAAFQIAEKIDLFIRQNYTKSLSNTLLQQKLNYHPNYLARCMLKIYGMTPMEYLTHYRIEQAKKLLLQTDWPVSRISEEIGFNHASYFSTSFIGKEGISPSAYRAKLTGRSR</sequence>
<evidence type="ECO:0000313" key="6">
    <source>
        <dbReference type="Proteomes" id="UP000567067"/>
    </source>
</evidence>
<gene>
    <name evidence="5" type="ORF">FHR92_001982</name>
</gene>
<comment type="caution">
    <text evidence="5">The sequence shown here is derived from an EMBL/GenBank/DDBJ whole genome shotgun (WGS) entry which is preliminary data.</text>
</comment>
<feature type="domain" description="HTH araC/xylS-type" evidence="4">
    <location>
        <begin position="197"/>
        <end position="295"/>
    </location>
</feature>
<dbReference type="GO" id="GO:0003700">
    <property type="term" value="F:DNA-binding transcription factor activity"/>
    <property type="evidence" value="ECO:0007669"/>
    <property type="project" value="InterPro"/>
</dbReference>